<dbReference type="AlphaFoldDB" id="A0A918P3I2"/>
<evidence type="ECO:0000256" key="2">
    <source>
        <dbReference type="PIRSR" id="PIRSR601310-3"/>
    </source>
</evidence>
<dbReference type="RefSeq" id="WP_189533393.1">
    <property type="nucleotide sequence ID" value="NZ_BMYX01000008.1"/>
</dbReference>
<name>A0A918P3I2_9NEIS</name>
<dbReference type="InterPro" id="IPR011146">
    <property type="entry name" value="HIT-like"/>
</dbReference>
<organism evidence="5 6">
    <name type="scientific">Paludibacterium paludis</name>
    <dbReference type="NCBI Taxonomy" id="1225769"/>
    <lineage>
        <taxon>Bacteria</taxon>
        <taxon>Pseudomonadati</taxon>
        <taxon>Pseudomonadota</taxon>
        <taxon>Betaproteobacteria</taxon>
        <taxon>Neisseriales</taxon>
        <taxon>Chromobacteriaceae</taxon>
        <taxon>Paludibacterium</taxon>
    </lineage>
</organism>
<dbReference type="SUPFAM" id="SSF54197">
    <property type="entry name" value="HIT-like"/>
    <property type="match status" value="1"/>
</dbReference>
<dbReference type="EMBL" id="BMYX01000008">
    <property type="protein sequence ID" value="GGY14682.1"/>
    <property type="molecule type" value="Genomic_DNA"/>
</dbReference>
<protein>
    <submittedName>
        <fullName evidence="5">HIT family protein</fullName>
    </submittedName>
</protein>
<evidence type="ECO:0000313" key="6">
    <source>
        <dbReference type="Proteomes" id="UP000645257"/>
    </source>
</evidence>
<comment type="caution">
    <text evidence="5">The sequence shown here is derived from an EMBL/GenBank/DDBJ whole genome shotgun (WGS) entry which is preliminary data.</text>
</comment>
<evidence type="ECO:0000256" key="1">
    <source>
        <dbReference type="PIRSR" id="PIRSR601310-1"/>
    </source>
</evidence>
<keyword evidence="6" id="KW-1185">Reference proteome</keyword>
<evidence type="ECO:0000313" key="5">
    <source>
        <dbReference type="EMBL" id="GGY14682.1"/>
    </source>
</evidence>
<reference evidence="5" key="2">
    <citation type="submission" date="2020-09" db="EMBL/GenBank/DDBJ databases">
        <authorList>
            <person name="Sun Q."/>
            <person name="Kim S."/>
        </authorList>
    </citation>
    <scope>NUCLEOTIDE SEQUENCE</scope>
    <source>
        <strain evidence="5">KCTC 32182</strain>
    </source>
</reference>
<proteinExistence type="predicted"/>
<feature type="domain" description="HIT" evidence="4">
    <location>
        <begin position="6"/>
        <end position="114"/>
    </location>
</feature>
<dbReference type="InterPro" id="IPR019808">
    <property type="entry name" value="Histidine_triad_CS"/>
</dbReference>
<reference evidence="5" key="1">
    <citation type="journal article" date="2014" name="Int. J. Syst. Evol. Microbiol.">
        <title>Complete genome sequence of Corynebacterium casei LMG S-19264T (=DSM 44701T), isolated from a smear-ripened cheese.</title>
        <authorList>
            <consortium name="US DOE Joint Genome Institute (JGI-PGF)"/>
            <person name="Walter F."/>
            <person name="Albersmeier A."/>
            <person name="Kalinowski J."/>
            <person name="Ruckert C."/>
        </authorList>
    </citation>
    <scope>NUCLEOTIDE SEQUENCE</scope>
    <source>
        <strain evidence="5">KCTC 32182</strain>
    </source>
</reference>
<dbReference type="PANTHER" id="PTHR46648">
    <property type="entry name" value="HIT FAMILY PROTEIN 1"/>
    <property type="match status" value="1"/>
</dbReference>
<sequence length="152" mass="16774">MSRTCLFCEIVAGRLPASVVLQDEACLCLMDIHPVGRGHALVIPRRHAARLHDLPAGEREHLFGVAERILAAEQRVGLARDGANLLLNDGSAANQHIPHMHIHLIPRSRGDGLRVMGRFAARMLNMFGLRQRRDVLDALARQLAADMADRKG</sequence>
<dbReference type="PROSITE" id="PS51084">
    <property type="entry name" value="HIT_2"/>
    <property type="match status" value="1"/>
</dbReference>
<dbReference type="GO" id="GO:0003824">
    <property type="term" value="F:catalytic activity"/>
    <property type="evidence" value="ECO:0007669"/>
    <property type="project" value="InterPro"/>
</dbReference>
<gene>
    <name evidence="5" type="ORF">GCM10011289_17530</name>
</gene>
<dbReference type="PRINTS" id="PR00332">
    <property type="entry name" value="HISTRIAD"/>
</dbReference>
<feature type="short sequence motif" description="Histidine triad motif" evidence="2 3">
    <location>
        <begin position="99"/>
        <end position="103"/>
    </location>
</feature>
<dbReference type="Gene3D" id="3.30.428.10">
    <property type="entry name" value="HIT-like"/>
    <property type="match status" value="1"/>
</dbReference>
<dbReference type="GO" id="GO:0009117">
    <property type="term" value="P:nucleotide metabolic process"/>
    <property type="evidence" value="ECO:0007669"/>
    <property type="project" value="TreeGrafter"/>
</dbReference>
<dbReference type="Pfam" id="PF01230">
    <property type="entry name" value="HIT"/>
    <property type="match status" value="1"/>
</dbReference>
<dbReference type="Proteomes" id="UP000645257">
    <property type="component" value="Unassembled WGS sequence"/>
</dbReference>
<accession>A0A918P3I2</accession>
<evidence type="ECO:0000256" key="3">
    <source>
        <dbReference type="PROSITE-ProRule" id="PRU00464"/>
    </source>
</evidence>
<dbReference type="PANTHER" id="PTHR46648:SF1">
    <property type="entry name" value="ADENOSINE 5'-MONOPHOSPHORAMIDASE HNT1"/>
    <property type="match status" value="1"/>
</dbReference>
<dbReference type="InterPro" id="IPR036265">
    <property type="entry name" value="HIT-like_sf"/>
</dbReference>
<feature type="active site" description="Tele-AMP-histidine intermediate" evidence="1">
    <location>
        <position position="101"/>
    </location>
</feature>
<evidence type="ECO:0000259" key="4">
    <source>
        <dbReference type="PROSITE" id="PS51084"/>
    </source>
</evidence>
<dbReference type="PROSITE" id="PS00892">
    <property type="entry name" value="HIT_1"/>
    <property type="match status" value="1"/>
</dbReference>
<dbReference type="InterPro" id="IPR001310">
    <property type="entry name" value="Histidine_triad_HIT"/>
</dbReference>